<dbReference type="KEGG" id="abaw:D5400_16390"/>
<evidence type="ECO:0000256" key="4">
    <source>
        <dbReference type="ARBA" id="ARBA00022496"/>
    </source>
</evidence>
<evidence type="ECO:0000259" key="7">
    <source>
        <dbReference type="PROSITE" id="PS50983"/>
    </source>
</evidence>
<dbReference type="GO" id="GO:1901678">
    <property type="term" value="P:iron coordination entity transport"/>
    <property type="evidence" value="ECO:0007669"/>
    <property type="project" value="UniProtKB-ARBA"/>
</dbReference>
<keyword evidence="4" id="KW-0408">Iron</keyword>
<dbReference type="SUPFAM" id="SSF53807">
    <property type="entry name" value="Helical backbone' metal receptor"/>
    <property type="match status" value="1"/>
</dbReference>
<evidence type="ECO:0000256" key="3">
    <source>
        <dbReference type="ARBA" id="ARBA00022448"/>
    </source>
</evidence>
<comment type="subcellular location">
    <subcellularLocation>
        <location evidence="1">Cell envelope</location>
    </subcellularLocation>
</comment>
<keyword evidence="4" id="KW-0410">Iron transport</keyword>
<evidence type="ECO:0000256" key="5">
    <source>
        <dbReference type="ARBA" id="ARBA00022729"/>
    </source>
</evidence>
<feature type="signal peptide" evidence="6">
    <location>
        <begin position="1"/>
        <end position="19"/>
    </location>
</feature>
<dbReference type="OrthoDB" id="8370650at2"/>
<proteinExistence type="inferred from homology"/>
<name>A0A3Q8XQG2_9HYPH</name>
<accession>A0A3Q8XQG2</accession>
<reference evidence="8 9" key="1">
    <citation type="submission" date="2018-09" db="EMBL/GenBank/DDBJ databases">
        <title>Marinorhizobium profundi gen. nov., sp. nov., isolated from a deep-sea sediment sample from the New Britain Trench and proposal of Marinorhizobiaceae fam. nov. in the order Rhizobiales of the class Alphaproteobacteria.</title>
        <authorList>
            <person name="Cao J."/>
        </authorList>
    </citation>
    <scope>NUCLEOTIDE SEQUENCE [LARGE SCALE GENOMIC DNA]</scope>
    <source>
        <strain evidence="8 9">WS11</strain>
    </source>
</reference>
<feature type="chain" id="PRO_5018635726" evidence="6">
    <location>
        <begin position="20"/>
        <end position="295"/>
    </location>
</feature>
<dbReference type="AlphaFoldDB" id="A0A3Q8XQG2"/>
<keyword evidence="9" id="KW-1185">Reference proteome</keyword>
<keyword evidence="4" id="KW-0406">Ion transport</keyword>
<dbReference type="Pfam" id="PF01497">
    <property type="entry name" value="Peripla_BP_2"/>
    <property type="match status" value="1"/>
</dbReference>
<feature type="domain" description="Fe/B12 periplasmic-binding" evidence="7">
    <location>
        <begin position="27"/>
        <end position="295"/>
    </location>
</feature>
<dbReference type="EMBL" id="CP032509">
    <property type="protein sequence ID" value="AZN72638.1"/>
    <property type="molecule type" value="Genomic_DNA"/>
</dbReference>
<dbReference type="Gene3D" id="3.40.50.1980">
    <property type="entry name" value="Nitrogenase molybdenum iron protein domain"/>
    <property type="match status" value="2"/>
</dbReference>
<evidence type="ECO:0000313" key="8">
    <source>
        <dbReference type="EMBL" id="AZN72638.1"/>
    </source>
</evidence>
<protein>
    <submittedName>
        <fullName evidence="8">Iron-siderophore ABC transporter substrate-binding protein</fullName>
    </submittedName>
</protein>
<dbReference type="InterPro" id="IPR051313">
    <property type="entry name" value="Bact_iron-sidero_bind"/>
</dbReference>
<comment type="similarity">
    <text evidence="2">Belongs to the bacterial solute-binding protein 8 family.</text>
</comment>
<keyword evidence="5 6" id="KW-0732">Signal</keyword>
<evidence type="ECO:0000256" key="2">
    <source>
        <dbReference type="ARBA" id="ARBA00008814"/>
    </source>
</evidence>
<dbReference type="InterPro" id="IPR002491">
    <property type="entry name" value="ABC_transptr_periplasmic_BD"/>
</dbReference>
<sequence>MRRAAWLLALLLASPIVLAAAQTAAPRVIAVDWGLAETLAAIGAPPSGLPEMAGYDAWVKTPPMPPETAELGLRVTPSLEFLAAAKPDVIAVTSQLAAIDPILSRIAPTRSLDIYTSELTPFDHAVAAARELGEMTGREEAAAELIADTDRRIAALEERIAGRATKSVLMVSFMDDRHVRVFTKGSLFDDVMARAGLSNAWTEAGNFWGFAMASIENLARMEDTAMLIVEPIPESVRLKLEDPQRRSLLGQLPAFAPGNYRLIPPVWQFGALPSAGRFADLLLNEADFLERANAL</sequence>
<dbReference type="PROSITE" id="PS50983">
    <property type="entry name" value="FE_B12_PBP"/>
    <property type="match status" value="1"/>
</dbReference>
<dbReference type="PRINTS" id="PR01715">
    <property type="entry name" value="FERRIBNDNGPP"/>
</dbReference>
<organism evidence="8 9">
    <name type="scientific">Georhizobium profundi</name>
    <dbReference type="NCBI Taxonomy" id="2341112"/>
    <lineage>
        <taxon>Bacteria</taxon>
        <taxon>Pseudomonadati</taxon>
        <taxon>Pseudomonadota</taxon>
        <taxon>Alphaproteobacteria</taxon>
        <taxon>Hyphomicrobiales</taxon>
        <taxon>Rhizobiaceae</taxon>
        <taxon>Georhizobium</taxon>
    </lineage>
</organism>
<keyword evidence="3" id="KW-0813">Transport</keyword>
<evidence type="ECO:0000256" key="1">
    <source>
        <dbReference type="ARBA" id="ARBA00004196"/>
    </source>
</evidence>
<dbReference type="Proteomes" id="UP000268192">
    <property type="component" value="Chromosome"/>
</dbReference>
<gene>
    <name evidence="8" type="ORF">D5400_16390</name>
</gene>
<evidence type="ECO:0000256" key="6">
    <source>
        <dbReference type="SAM" id="SignalP"/>
    </source>
</evidence>
<dbReference type="RefSeq" id="WP_126010963.1">
    <property type="nucleotide sequence ID" value="NZ_CP032509.1"/>
</dbReference>
<dbReference type="GO" id="GO:0030288">
    <property type="term" value="C:outer membrane-bounded periplasmic space"/>
    <property type="evidence" value="ECO:0007669"/>
    <property type="project" value="TreeGrafter"/>
</dbReference>
<dbReference type="CDD" id="cd01146">
    <property type="entry name" value="FhuD"/>
    <property type="match status" value="1"/>
</dbReference>
<evidence type="ECO:0000313" key="9">
    <source>
        <dbReference type="Proteomes" id="UP000268192"/>
    </source>
</evidence>
<dbReference type="PANTHER" id="PTHR30532:SF1">
    <property type="entry name" value="IRON(3+)-HYDROXAMATE-BINDING PROTEIN FHUD"/>
    <property type="match status" value="1"/>
</dbReference>
<dbReference type="PANTHER" id="PTHR30532">
    <property type="entry name" value="IRON III DICITRATE-BINDING PERIPLASMIC PROTEIN"/>
    <property type="match status" value="1"/>
</dbReference>